<dbReference type="InterPro" id="IPR039498">
    <property type="entry name" value="NTP_transf_5"/>
</dbReference>
<evidence type="ECO:0000313" key="1">
    <source>
        <dbReference type="EMBL" id="NHO64703.1"/>
    </source>
</evidence>
<gene>
    <name evidence="1" type="ORF">G8770_03980</name>
</gene>
<proteinExistence type="predicted"/>
<dbReference type="EMBL" id="JAAONZ010000002">
    <property type="protein sequence ID" value="NHO64703.1"/>
    <property type="molecule type" value="Genomic_DNA"/>
</dbReference>
<comment type="caution">
    <text evidence="1">The sequence shown here is derived from an EMBL/GenBank/DDBJ whole genome shotgun (WGS) entry which is preliminary data.</text>
</comment>
<dbReference type="Proteomes" id="UP000787472">
    <property type="component" value="Unassembled WGS sequence"/>
</dbReference>
<dbReference type="Pfam" id="PF14907">
    <property type="entry name" value="NTP_transf_5"/>
    <property type="match status" value="1"/>
</dbReference>
<sequence length="358" mass="41307">MLIRQARRVDMLARLYAKLVDADLLESIPSQPLRHLRWSYILTKRHRQSVILEVEELASTLSSLQVPLVVLKGAAYNCAKLSPADGRIFSDIDILLPKSLLPTAESLLLRKGWLSECKDSYDQKYYRKWMHELPPMRHTKRLTELDVHHAILPETAIVSPSSRRILSRIVAIEGMPNVYRLCNEDLILHSATHLFFDGEMTHALRDLEDVNSLLSAYCETDEDWERLLSRGLELELTYPLYYALYYCSTFFGAVIPEPVLKKSLGLTKMSRRHQLFMRFVFDRGLLPDHASCASRGSALARWLLYVRSHYLKMPFHLLIPHLAYKSVVLPIKKRMNESNPPKTKTLAQLLAEKNTQVQ</sequence>
<organism evidence="1 2">
    <name type="scientific">Pseudomaricurvus hydrocarbonicus</name>
    <dbReference type="NCBI Taxonomy" id="1470433"/>
    <lineage>
        <taxon>Bacteria</taxon>
        <taxon>Pseudomonadati</taxon>
        <taxon>Pseudomonadota</taxon>
        <taxon>Gammaproteobacteria</taxon>
        <taxon>Cellvibrionales</taxon>
        <taxon>Cellvibrionaceae</taxon>
        <taxon>Pseudomaricurvus</taxon>
    </lineage>
</organism>
<dbReference type="AlphaFoldDB" id="A0A9E5MLJ7"/>
<name>A0A9E5MLJ7_9GAMM</name>
<evidence type="ECO:0000313" key="2">
    <source>
        <dbReference type="Proteomes" id="UP000787472"/>
    </source>
</evidence>
<protein>
    <submittedName>
        <fullName evidence="1">Nucleotidyltransferase family protein</fullName>
    </submittedName>
</protein>
<accession>A0A9E5MLJ7</accession>
<reference evidence="1" key="1">
    <citation type="submission" date="2020-03" db="EMBL/GenBank/DDBJ databases">
        <authorList>
            <person name="Guo F."/>
        </authorList>
    </citation>
    <scope>NUCLEOTIDE SEQUENCE</scope>
    <source>
        <strain evidence="1">JCM 30134</strain>
    </source>
</reference>
<keyword evidence="2" id="KW-1185">Reference proteome</keyword>